<proteinExistence type="predicted"/>
<keyword evidence="4" id="KW-1185">Reference proteome</keyword>
<evidence type="ECO:0000313" key="4">
    <source>
        <dbReference type="Proteomes" id="UP000539350"/>
    </source>
</evidence>
<gene>
    <name evidence="3" type="ORF">H2508_09710</name>
</gene>
<evidence type="ECO:0000259" key="2">
    <source>
        <dbReference type="PROSITE" id="PS50405"/>
    </source>
</evidence>
<dbReference type="AlphaFoldDB" id="A0A7W2TWR8"/>
<dbReference type="InterPro" id="IPR036249">
    <property type="entry name" value="Thioredoxin-like_sf"/>
</dbReference>
<dbReference type="SUPFAM" id="SSF47616">
    <property type="entry name" value="GST C-terminal domain-like"/>
    <property type="match status" value="1"/>
</dbReference>
<keyword evidence="3" id="KW-0808">Transferase</keyword>
<dbReference type="InterPro" id="IPR036282">
    <property type="entry name" value="Glutathione-S-Trfase_C_sf"/>
</dbReference>
<dbReference type="Pfam" id="PF14497">
    <property type="entry name" value="GST_C_3"/>
    <property type="match status" value="1"/>
</dbReference>
<dbReference type="SUPFAM" id="SSF52833">
    <property type="entry name" value="Thioredoxin-like"/>
    <property type="match status" value="1"/>
</dbReference>
<dbReference type="PROSITE" id="PS50405">
    <property type="entry name" value="GST_CTER"/>
    <property type="match status" value="1"/>
</dbReference>
<dbReference type="Gene3D" id="3.40.30.10">
    <property type="entry name" value="Glutaredoxin"/>
    <property type="match status" value="1"/>
</dbReference>
<feature type="domain" description="GST C-terminal" evidence="2">
    <location>
        <begin position="85"/>
        <end position="212"/>
    </location>
</feature>
<dbReference type="Pfam" id="PF02798">
    <property type="entry name" value="GST_N"/>
    <property type="match status" value="1"/>
</dbReference>
<dbReference type="InterPro" id="IPR010987">
    <property type="entry name" value="Glutathione-S-Trfase_C-like"/>
</dbReference>
<dbReference type="PANTHER" id="PTHR44051">
    <property type="entry name" value="GLUTATHIONE S-TRANSFERASE-RELATED"/>
    <property type="match status" value="1"/>
</dbReference>
<dbReference type="InterPro" id="IPR004046">
    <property type="entry name" value="GST_C"/>
</dbReference>
<feature type="domain" description="GST N-terminal" evidence="1">
    <location>
        <begin position="1"/>
        <end position="79"/>
    </location>
</feature>
<dbReference type="SFLD" id="SFLDS00019">
    <property type="entry name" value="Glutathione_Transferase_(cytos"/>
    <property type="match status" value="1"/>
</dbReference>
<sequence length="218" mass="24367">MKLFYYPGACSIIPHIALEELDAPYSAVMVDFNAGEQLSAEYRAINPLLQVPALACDEGTITQTPAILSYLALRYPDSGLIESSSPWQFAKMQSFHMFIATTIHILFRQISMPHEFVADESAQASLKARVPSMSNHYFQFIEDQLKAGGPWVHGDKFSASDIYLYAFASYLKIGDRGDLKRFEAISAHRQRVLARPAVKRVLLKETEAGGDIPMSLFN</sequence>
<dbReference type="PROSITE" id="PS50404">
    <property type="entry name" value="GST_NTER"/>
    <property type="match status" value="1"/>
</dbReference>
<dbReference type="RefSeq" id="WP_182172505.1">
    <property type="nucleotide sequence ID" value="NZ_JACFXU010000014.1"/>
</dbReference>
<organism evidence="3 4">
    <name type="scientific">Sediminihaliea albiluteola</name>
    <dbReference type="NCBI Taxonomy" id="2758564"/>
    <lineage>
        <taxon>Bacteria</taxon>
        <taxon>Pseudomonadati</taxon>
        <taxon>Pseudomonadota</taxon>
        <taxon>Gammaproteobacteria</taxon>
        <taxon>Cellvibrionales</taxon>
        <taxon>Halieaceae</taxon>
        <taxon>Sediminihaliea</taxon>
    </lineage>
</organism>
<dbReference type="PANTHER" id="PTHR44051:SF8">
    <property type="entry name" value="GLUTATHIONE S-TRANSFERASE GSTA"/>
    <property type="match status" value="1"/>
</dbReference>
<dbReference type="InterPro" id="IPR004045">
    <property type="entry name" value="Glutathione_S-Trfase_N"/>
</dbReference>
<dbReference type="Proteomes" id="UP000539350">
    <property type="component" value="Unassembled WGS sequence"/>
</dbReference>
<dbReference type="CDD" id="cd03057">
    <property type="entry name" value="GST_N_Beta"/>
    <property type="match status" value="1"/>
</dbReference>
<evidence type="ECO:0000259" key="1">
    <source>
        <dbReference type="PROSITE" id="PS50404"/>
    </source>
</evidence>
<dbReference type="SFLD" id="SFLDG00358">
    <property type="entry name" value="Main_(cytGST)"/>
    <property type="match status" value="1"/>
</dbReference>
<dbReference type="SFLD" id="SFLDG01150">
    <property type="entry name" value="Main.1:_Beta-like"/>
    <property type="match status" value="1"/>
</dbReference>
<dbReference type="Gene3D" id="1.20.1050.10">
    <property type="match status" value="1"/>
</dbReference>
<comment type="caution">
    <text evidence="3">The sequence shown here is derived from an EMBL/GenBank/DDBJ whole genome shotgun (WGS) entry which is preliminary data.</text>
</comment>
<protein>
    <submittedName>
        <fullName evidence="3">Glutathione S-transferase family protein</fullName>
    </submittedName>
</protein>
<dbReference type="GO" id="GO:0016740">
    <property type="term" value="F:transferase activity"/>
    <property type="evidence" value="ECO:0007669"/>
    <property type="project" value="UniProtKB-KW"/>
</dbReference>
<dbReference type="EMBL" id="JACFXU010000014">
    <property type="protein sequence ID" value="MBA6413385.1"/>
    <property type="molecule type" value="Genomic_DNA"/>
</dbReference>
<reference evidence="3 4" key="1">
    <citation type="submission" date="2020-07" db="EMBL/GenBank/DDBJ databases">
        <title>Halieaceae bacterium, F7430, whole genome shotgun sequencing project.</title>
        <authorList>
            <person name="Jiang S."/>
            <person name="Liu Z.W."/>
            <person name="Du Z.J."/>
        </authorList>
    </citation>
    <scope>NUCLEOTIDE SEQUENCE [LARGE SCALE GENOMIC DNA]</scope>
    <source>
        <strain evidence="3 4">F7430</strain>
    </source>
</reference>
<dbReference type="InterPro" id="IPR040079">
    <property type="entry name" value="Glutathione_S-Trfase"/>
</dbReference>
<accession>A0A7W2TWR8</accession>
<name>A0A7W2TWR8_9GAMM</name>
<evidence type="ECO:0000313" key="3">
    <source>
        <dbReference type="EMBL" id="MBA6413385.1"/>
    </source>
</evidence>